<feature type="transmembrane region" description="Helical" evidence="6">
    <location>
        <begin position="78"/>
        <end position="111"/>
    </location>
</feature>
<feature type="compositionally biased region" description="Low complexity" evidence="5">
    <location>
        <begin position="287"/>
        <end position="305"/>
    </location>
</feature>
<keyword evidence="3 6" id="KW-1133">Transmembrane helix</keyword>
<feature type="region of interest" description="Disordered" evidence="5">
    <location>
        <begin position="271"/>
        <end position="305"/>
    </location>
</feature>
<proteinExistence type="predicted"/>
<evidence type="ECO:0000313" key="7">
    <source>
        <dbReference type="EMBL" id="UZD56087.1"/>
    </source>
</evidence>
<keyword evidence="2 6" id="KW-0812">Transmembrane</keyword>
<evidence type="ECO:0000256" key="4">
    <source>
        <dbReference type="ARBA" id="ARBA00023136"/>
    </source>
</evidence>
<evidence type="ECO:0000256" key="3">
    <source>
        <dbReference type="ARBA" id="ARBA00022989"/>
    </source>
</evidence>
<dbReference type="InterPro" id="IPR059112">
    <property type="entry name" value="CysZ/EI24"/>
</dbReference>
<feature type="transmembrane region" description="Helical" evidence="6">
    <location>
        <begin position="160"/>
        <end position="180"/>
    </location>
</feature>
<dbReference type="EMBL" id="CP110257">
    <property type="protein sequence ID" value="UZD56087.1"/>
    <property type="molecule type" value="Genomic_DNA"/>
</dbReference>
<evidence type="ECO:0000256" key="5">
    <source>
        <dbReference type="SAM" id="MobiDB-lite"/>
    </source>
</evidence>
<evidence type="ECO:0000256" key="1">
    <source>
        <dbReference type="ARBA" id="ARBA00004141"/>
    </source>
</evidence>
<evidence type="ECO:0000256" key="2">
    <source>
        <dbReference type="ARBA" id="ARBA00022692"/>
    </source>
</evidence>
<keyword evidence="8" id="KW-1185">Reference proteome</keyword>
<feature type="transmembrane region" description="Helical" evidence="6">
    <location>
        <begin position="200"/>
        <end position="220"/>
    </location>
</feature>
<dbReference type="RefSeq" id="WP_264893894.1">
    <property type="nucleotide sequence ID" value="NZ_CP110257.1"/>
</dbReference>
<evidence type="ECO:0000256" key="6">
    <source>
        <dbReference type="SAM" id="Phobius"/>
    </source>
</evidence>
<protein>
    <submittedName>
        <fullName evidence="7">EI24 domain-containing protein</fullName>
    </submittedName>
</protein>
<feature type="transmembrane region" description="Helical" evidence="6">
    <location>
        <begin position="226"/>
        <end position="255"/>
    </location>
</feature>
<organism evidence="7 8">
    <name type="scientific">Caldimonas aquatica</name>
    <dbReference type="NCBI Taxonomy" id="376175"/>
    <lineage>
        <taxon>Bacteria</taxon>
        <taxon>Pseudomonadati</taxon>
        <taxon>Pseudomonadota</taxon>
        <taxon>Betaproteobacteria</taxon>
        <taxon>Burkholderiales</taxon>
        <taxon>Sphaerotilaceae</taxon>
        <taxon>Caldimonas</taxon>
    </lineage>
</organism>
<feature type="transmembrane region" description="Helical" evidence="6">
    <location>
        <begin position="20"/>
        <end position="43"/>
    </location>
</feature>
<gene>
    <name evidence="7" type="ORF">OMP39_05790</name>
</gene>
<name>A0ABY6MVQ8_9BURK</name>
<dbReference type="Pfam" id="PF07264">
    <property type="entry name" value="EI24"/>
    <property type="match status" value="1"/>
</dbReference>
<comment type="subcellular location">
    <subcellularLocation>
        <location evidence="1">Membrane</location>
        <topology evidence="1">Multi-pass membrane protein</topology>
    </subcellularLocation>
</comment>
<evidence type="ECO:0000313" key="8">
    <source>
        <dbReference type="Proteomes" id="UP001163266"/>
    </source>
</evidence>
<accession>A0ABY6MVQ8</accession>
<reference evidence="7" key="1">
    <citation type="submission" date="2022-10" db="EMBL/GenBank/DDBJ databases">
        <title>Complete genome sequence of Schlegelella aquatica LMG 23380.</title>
        <authorList>
            <person name="Musilova J."/>
            <person name="Kourilova X."/>
            <person name="Bezdicek M."/>
            <person name="Hermankova K."/>
            <person name="Obruca S."/>
            <person name="Sedlar K."/>
        </authorList>
    </citation>
    <scope>NUCLEOTIDE SEQUENCE</scope>
    <source>
        <strain evidence="7">LMG 23380</strain>
    </source>
</reference>
<feature type="transmembrane region" description="Helical" evidence="6">
    <location>
        <begin position="132"/>
        <end position="154"/>
    </location>
</feature>
<dbReference type="Proteomes" id="UP001163266">
    <property type="component" value="Chromosome"/>
</dbReference>
<keyword evidence="4 6" id="KW-0472">Membrane</keyword>
<sequence>MSLLLDAFWRAVAYCLHPRVMILSLLPLVGIAALTFVLGWFFWEPAVDAVRLQLEQWALVEAALGWLESIGAHGLRGVLAPLIVVVLAVPLIVIASLLAVGLFMTPWLVRLVAARRFPALERRQGESWWRSVAWALASTVVALLALVVSVPLWLIPPLVFVLPPLIWGWLTYRVMSFDALAEHATREERLRLTHEHRWQLWAMGVLSGYAGAAPSLVWAFGAVSFIFAPLLIVASVWIYTVVFAFSSLWFVHYCLAALQLQRAREAVPVAQGPDDDAGGGASGTAVGGIEHRGAAPALPPSASNP</sequence>